<keyword evidence="6" id="KW-0378">Hydrolase</keyword>
<dbReference type="InterPro" id="IPR029062">
    <property type="entry name" value="Class_I_gatase-like"/>
</dbReference>
<dbReference type="PROSITE" id="PS51273">
    <property type="entry name" value="GATASE_TYPE_1"/>
    <property type="match status" value="1"/>
</dbReference>
<evidence type="ECO:0000313" key="7">
    <source>
        <dbReference type="Proteomes" id="UP000599109"/>
    </source>
</evidence>
<sequence length="262" mass="28410">MHRPSAEPRAVVAISTDRVDRHGHTTHAGFHGYVHAVATVGGALPLLLPSAPEALDADTLIATVDGVLLTGSPSNVDPARYDAPQPHAPMLLDRERDATILPLLPRLVEAGVPLLAVCRGFQELNVVYGGTLHPAIHTLPNRMDHREGDHQRPIERWYDDSHALHVAPGGRLAEMVGERPLQVNSLHHQGIDRLGQGLRVEATAPDGLVEAFSVAGAPGFTLAVQWHPEMRVGDCPLARALFSAFGEACRARRAERLRSRFH</sequence>
<dbReference type="CDD" id="cd01745">
    <property type="entry name" value="GATase1_2"/>
    <property type="match status" value="1"/>
</dbReference>
<dbReference type="GO" id="GO:0033969">
    <property type="term" value="F:gamma-glutamyl-gamma-aminobutyrate hydrolase activity"/>
    <property type="evidence" value="ECO:0007669"/>
    <property type="project" value="UniProtKB-EC"/>
</dbReference>
<dbReference type="Pfam" id="PF07722">
    <property type="entry name" value="Peptidase_C26"/>
    <property type="match status" value="1"/>
</dbReference>
<dbReference type="InterPro" id="IPR044668">
    <property type="entry name" value="PuuD-like"/>
</dbReference>
<evidence type="ECO:0000256" key="2">
    <source>
        <dbReference type="ARBA" id="ARBA00052718"/>
    </source>
</evidence>
<dbReference type="Gene3D" id="3.40.50.880">
    <property type="match status" value="1"/>
</dbReference>
<evidence type="ECO:0000256" key="1">
    <source>
        <dbReference type="ARBA" id="ARBA00011083"/>
    </source>
</evidence>
<evidence type="ECO:0000256" key="5">
    <source>
        <dbReference type="ARBA" id="ARBA00066788"/>
    </source>
</evidence>
<name>A0A937CUT8_9BURK</name>
<comment type="caution">
    <text evidence="6">The sequence shown here is derived from an EMBL/GenBank/DDBJ whole genome shotgun (WGS) entry which is preliminary data.</text>
</comment>
<dbReference type="GO" id="GO:0006598">
    <property type="term" value="P:polyamine catabolic process"/>
    <property type="evidence" value="ECO:0007669"/>
    <property type="project" value="TreeGrafter"/>
</dbReference>
<comment type="function">
    <text evidence="3">Involved in the breakdown of putrescine via hydrolysis of the gamma-glutamyl linkage of gamma-glutamyl-gamma-aminobutyrate.</text>
</comment>
<dbReference type="PANTHER" id="PTHR43235:SF1">
    <property type="entry name" value="GLUTAMINE AMIDOTRANSFERASE PB2B2.05-RELATED"/>
    <property type="match status" value="1"/>
</dbReference>
<dbReference type="GO" id="GO:0005829">
    <property type="term" value="C:cytosol"/>
    <property type="evidence" value="ECO:0007669"/>
    <property type="project" value="TreeGrafter"/>
</dbReference>
<comment type="catalytic activity">
    <reaction evidence="2">
        <text>4-(gamma-L-glutamylamino)butanoate + H2O = 4-aminobutanoate + L-glutamate</text>
        <dbReference type="Rhea" id="RHEA:19737"/>
        <dbReference type="ChEBI" id="CHEBI:15377"/>
        <dbReference type="ChEBI" id="CHEBI:29985"/>
        <dbReference type="ChEBI" id="CHEBI:58800"/>
        <dbReference type="ChEBI" id="CHEBI:59888"/>
        <dbReference type="EC" id="3.5.1.94"/>
    </reaction>
</comment>
<dbReference type="InterPro" id="IPR011697">
    <property type="entry name" value="Peptidase_C26"/>
</dbReference>
<protein>
    <recommendedName>
        <fullName evidence="5">gamma-glutamyl-gamma-aminobutyrate hydrolase</fullName>
        <ecNumber evidence="5">3.5.1.94</ecNumber>
    </recommendedName>
</protein>
<dbReference type="PANTHER" id="PTHR43235">
    <property type="entry name" value="GLUTAMINE AMIDOTRANSFERASE PB2B2.05-RELATED"/>
    <property type="match status" value="1"/>
</dbReference>
<dbReference type="RefSeq" id="WP_201674946.1">
    <property type="nucleotide sequence ID" value="NZ_JAEQNE010000003.1"/>
</dbReference>
<dbReference type="EMBL" id="JAEQNE010000003">
    <property type="protein sequence ID" value="MBL0392312.1"/>
    <property type="molecule type" value="Genomic_DNA"/>
</dbReference>
<evidence type="ECO:0000256" key="3">
    <source>
        <dbReference type="ARBA" id="ARBA00055068"/>
    </source>
</evidence>
<gene>
    <name evidence="6" type="ORF">JJ685_14330</name>
</gene>
<dbReference type="EC" id="3.5.1.94" evidence="5"/>
<keyword evidence="7" id="KW-1185">Reference proteome</keyword>
<proteinExistence type="inferred from homology"/>
<dbReference type="AlphaFoldDB" id="A0A937CUT8"/>
<organism evidence="6 7">
    <name type="scientific">Ramlibacter monticola</name>
    <dbReference type="NCBI Taxonomy" id="1926872"/>
    <lineage>
        <taxon>Bacteria</taxon>
        <taxon>Pseudomonadati</taxon>
        <taxon>Pseudomonadota</taxon>
        <taxon>Betaproteobacteria</taxon>
        <taxon>Burkholderiales</taxon>
        <taxon>Comamonadaceae</taxon>
        <taxon>Ramlibacter</taxon>
    </lineage>
</organism>
<evidence type="ECO:0000313" key="6">
    <source>
        <dbReference type="EMBL" id="MBL0392312.1"/>
    </source>
</evidence>
<comment type="pathway">
    <text evidence="4">Amine and polyamine degradation; putrescine degradation; 4-aminobutanoate from putrescine: step 4/4.</text>
</comment>
<dbReference type="Proteomes" id="UP000599109">
    <property type="component" value="Unassembled WGS sequence"/>
</dbReference>
<accession>A0A937CUT8</accession>
<dbReference type="SUPFAM" id="SSF52317">
    <property type="entry name" value="Class I glutamine amidotransferase-like"/>
    <property type="match status" value="1"/>
</dbReference>
<evidence type="ECO:0000256" key="4">
    <source>
        <dbReference type="ARBA" id="ARBA00060634"/>
    </source>
</evidence>
<dbReference type="FunFam" id="3.40.50.880:FF:000030">
    <property type="entry name" value="Gamma-glutamyl-gamma-aminobutyrate hydrolase PuuD"/>
    <property type="match status" value="1"/>
</dbReference>
<comment type="similarity">
    <text evidence="1">Belongs to the peptidase C26 family.</text>
</comment>
<reference evidence="6 7" key="1">
    <citation type="journal article" date="2017" name="Int. J. Syst. Evol. Microbiol.">
        <title>Ramlibacter monticola sp. nov., isolated from forest soil.</title>
        <authorList>
            <person name="Chaudhary D.K."/>
            <person name="Kim J."/>
        </authorList>
    </citation>
    <scope>NUCLEOTIDE SEQUENCE [LARGE SCALE GENOMIC DNA]</scope>
    <source>
        <strain evidence="6 7">KACC 19175</strain>
    </source>
</reference>